<keyword evidence="2" id="KW-1185">Reference proteome</keyword>
<protein>
    <submittedName>
        <fullName evidence="1">Uncharacterized protein</fullName>
    </submittedName>
</protein>
<reference evidence="1 2" key="1">
    <citation type="submission" date="2018-11" db="EMBL/GenBank/DDBJ databases">
        <title>Novel Erysipelotrichaceae bacterium isolated from small intestine of a swine.</title>
        <authorList>
            <person name="Kim J.S."/>
            <person name="Choe H."/>
            <person name="Lee Y.R."/>
            <person name="Kim K.M."/>
            <person name="Park D.S."/>
        </authorList>
    </citation>
    <scope>NUCLEOTIDE SEQUENCE [LARGE SCALE GENOMIC DNA]</scope>
    <source>
        <strain evidence="1 2">SG0102</strain>
    </source>
</reference>
<organism evidence="1 2">
    <name type="scientific">Intestinibaculum porci</name>
    <dbReference type="NCBI Taxonomy" id="2487118"/>
    <lineage>
        <taxon>Bacteria</taxon>
        <taxon>Bacillati</taxon>
        <taxon>Bacillota</taxon>
        <taxon>Erysipelotrichia</taxon>
        <taxon>Erysipelotrichales</taxon>
        <taxon>Erysipelotrichaceae</taxon>
        <taxon>Intestinibaculum</taxon>
    </lineage>
</organism>
<dbReference type="AlphaFoldDB" id="A0A3G9J386"/>
<sequence>MRLCPRCQCEMETQTYLVDQALQISDLHIIRKNKDYTKTDYPLLAALCPKCGHIEFFVDLKDEK</sequence>
<gene>
    <name evidence="1" type="ORF">SG0102_05440</name>
</gene>
<evidence type="ECO:0000313" key="1">
    <source>
        <dbReference type="EMBL" id="BBH25610.1"/>
    </source>
</evidence>
<accession>A0A3G9J386</accession>
<dbReference type="EMBL" id="AP019309">
    <property type="protein sequence ID" value="BBH25610.1"/>
    <property type="molecule type" value="Genomic_DNA"/>
</dbReference>
<dbReference type="KEGG" id="ebm:SG0102_05440"/>
<evidence type="ECO:0000313" key="2">
    <source>
        <dbReference type="Proteomes" id="UP000268059"/>
    </source>
</evidence>
<dbReference type="OrthoDB" id="1644422at2"/>
<name>A0A3G9J386_9FIRM</name>
<proteinExistence type="predicted"/>
<dbReference type="InParanoid" id="A0A3G9J386"/>
<dbReference type="Proteomes" id="UP000268059">
    <property type="component" value="Chromosome"/>
</dbReference>